<accession>A0A5D4SS89</accession>
<feature type="domain" description="Sin" evidence="1">
    <location>
        <begin position="1"/>
        <end position="36"/>
    </location>
</feature>
<dbReference type="RefSeq" id="WP_148949392.1">
    <property type="nucleotide sequence ID" value="NZ_VTES01000002.1"/>
</dbReference>
<dbReference type="GO" id="GO:0006355">
    <property type="term" value="P:regulation of DNA-templated transcription"/>
    <property type="evidence" value="ECO:0007669"/>
    <property type="project" value="InterPro"/>
</dbReference>
<dbReference type="InterPro" id="IPR036281">
    <property type="entry name" value="SinR/SinI_dimer_dom_sf"/>
</dbReference>
<dbReference type="GO" id="GO:0046983">
    <property type="term" value="F:protein dimerization activity"/>
    <property type="evidence" value="ECO:0007669"/>
    <property type="project" value="InterPro"/>
</dbReference>
<gene>
    <name evidence="2" type="primary">sinI</name>
    <name evidence="2" type="ORF">FZD47_06690</name>
</gene>
<dbReference type="EMBL" id="VTES01000002">
    <property type="protein sequence ID" value="TYS65032.1"/>
    <property type="molecule type" value="Genomic_DNA"/>
</dbReference>
<dbReference type="InterPro" id="IPR010981">
    <property type="entry name" value="SinR/SinI_dimer_dom"/>
</dbReference>
<name>A0A5D4SS89_9BACI</name>
<keyword evidence="2" id="KW-0238">DNA-binding</keyword>
<evidence type="ECO:0000313" key="2">
    <source>
        <dbReference type="EMBL" id="TYS65032.1"/>
    </source>
</evidence>
<proteinExistence type="predicted"/>
<dbReference type="SUPFAM" id="SSF47406">
    <property type="entry name" value="SinR repressor dimerisation domain-like"/>
    <property type="match status" value="1"/>
</dbReference>
<protein>
    <submittedName>
        <fullName evidence="2">DNA-binding anti-repressor SinI</fullName>
    </submittedName>
</protein>
<reference evidence="2 3" key="1">
    <citation type="submission" date="2019-08" db="EMBL/GenBank/DDBJ databases">
        <title>Bacillus genomes from the desert of Cuatro Cienegas, Coahuila.</title>
        <authorList>
            <person name="Olmedo-Alvarez G."/>
        </authorList>
    </citation>
    <scope>NUCLEOTIDE SEQUENCE [LARGE SCALE GENOMIC DNA]</scope>
    <source>
        <strain evidence="2 3">CH37_1T</strain>
    </source>
</reference>
<sequence>MEEKQQIDPEWRLLILKARHLGLSKNEVRRFIQGSNGSKTPWKIQLASKLKQEGDKQHEILPRQQR</sequence>
<dbReference type="AlphaFoldDB" id="A0A5D4SS89"/>
<evidence type="ECO:0000313" key="3">
    <source>
        <dbReference type="Proteomes" id="UP000323732"/>
    </source>
</evidence>
<dbReference type="PROSITE" id="PS51500">
    <property type="entry name" value="SIN"/>
    <property type="match status" value="1"/>
</dbReference>
<evidence type="ECO:0000259" key="1">
    <source>
        <dbReference type="PROSITE" id="PS51500"/>
    </source>
</evidence>
<organism evidence="2 3">
    <name type="scientific">Bacillus infantis</name>
    <dbReference type="NCBI Taxonomy" id="324767"/>
    <lineage>
        <taxon>Bacteria</taxon>
        <taxon>Bacillati</taxon>
        <taxon>Bacillota</taxon>
        <taxon>Bacilli</taxon>
        <taxon>Bacillales</taxon>
        <taxon>Bacillaceae</taxon>
        <taxon>Bacillus</taxon>
    </lineage>
</organism>
<dbReference type="Proteomes" id="UP000323732">
    <property type="component" value="Unassembled WGS sequence"/>
</dbReference>
<comment type="caution">
    <text evidence="2">The sequence shown here is derived from an EMBL/GenBank/DDBJ whole genome shotgun (WGS) entry which is preliminary data.</text>
</comment>
<dbReference type="GO" id="GO:0003677">
    <property type="term" value="F:DNA binding"/>
    <property type="evidence" value="ECO:0007669"/>
    <property type="project" value="UniProtKB-KW"/>
</dbReference>
<dbReference type="Pfam" id="PF08671">
    <property type="entry name" value="SinI"/>
    <property type="match status" value="1"/>
</dbReference>